<dbReference type="EMBL" id="CAADFK010000089">
    <property type="protein sequence ID" value="VFK16105.1"/>
    <property type="molecule type" value="Genomic_DNA"/>
</dbReference>
<accession>A0A450WGH0</accession>
<evidence type="ECO:0000313" key="2">
    <source>
        <dbReference type="EMBL" id="VFK16105.1"/>
    </source>
</evidence>
<evidence type="ECO:0000256" key="1">
    <source>
        <dbReference type="SAM" id="MobiDB-lite"/>
    </source>
</evidence>
<dbReference type="AlphaFoldDB" id="A0A450WGH0"/>
<feature type="region of interest" description="Disordered" evidence="1">
    <location>
        <begin position="38"/>
        <end position="65"/>
    </location>
</feature>
<name>A0A450WGH0_9GAMM</name>
<organism evidence="2">
    <name type="scientific">Candidatus Kentrum sp. LPFa</name>
    <dbReference type="NCBI Taxonomy" id="2126335"/>
    <lineage>
        <taxon>Bacteria</taxon>
        <taxon>Pseudomonadati</taxon>
        <taxon>Pseudomonadota</taxon>
        <taxon>Gammaproteobacteria</taxon>
        <taxon>Candidatus Kentrum</taxon>
    </lineage>
</organism>
<protein>
    <submittedName>
        <fullName evidence="2">Uncharacterized protein</fullName>
    </submittedName>
</protein>
<sequence>MEKAALLIGVSEYPYLSKASQGDLVSVAFSPDGRHREIGVDGLSCGGRNKEERSKHKREKKHGGK</sequence>
<proteinExistence type="predicted"/>
<gene>
    <name evidence="2" type="ORF">BECKLPF1236B_GA0070989_10898</name>
</gene>
<feature type="compositionally biased region" description="Basic residues" evidence="1">
    <location>
        <begin position="55"/>
        <end position="65"/>
    </location>
</feature>
<reference evidence="2" key="1">
    <citation type="submission" date="2019-02" db="EMBL/GenBank/DDBJ databases">
        <authorList>
            <person name="Gruber-Vodicka R. H."/>
            <person name="Seah K. B. B."/>
        </authorList>
    </citation>
    <scope>NUCLEOTIDE SEQUENCE</scope>
    <source>
        <strain evidence="2">BECK_S313</strain>
    </source>
</reference>